<comment type="caution">
    <text evidence="4">The sequence shown here is derived from an EMBL/GenBank/DDBJ whole genome shotgun (WGS) entry which is preliminary data.</text>
</comment>
<dbReference type="Pfam" id="PF00823">
    <property type="entry name" value="PPE"/>
    <property type="match status" value="1"/>
</dbReference>
<feature type="domain" description="PPE family C-terminal" evidence="3">
    <location>
        <begin position="303"/>
        <end position="384"/>
    </location>
</feature>
<dbReference type="InterPro" id="IPR022171">
    <property type="entry name" value="PPE_C"/>
</dbReference>
<dbReference type="InterPro" id="IPR000030">
    <property type="entry name" value="PPE_dom"/>
</dbReference>
<dbReference type="PANTHER" id="PTHR46766">
    <property type="entry name" value="GLUTAMINE-RICH PROTEIN 2"/>
    <property type="match status" value="1"/>
</dbReference>
<dbReference type="OrthoDB" id="4727494at2"/>
<dbReference type="GO" id="GO:0052572">
    <property type="term" value="P:response to host immune response"/>
    <property type="evidence" value="ECO:0007669"/>
    <property type="project" value="TreeGrafter"/>
</dbReference>
<reference evidence="4 5" key="1">
    <citation type="submission" date="2019-09" db="EMBL/GenBank/DDBJ databases">
        <title>Report of infection by Mycobacterium simiae a patient suffering from pulmonary tuberculosis.</title>
        <authorList>
            <person name="Mohanty P.S."/>
            <person name="Bansal A.K."/>
            <person name="Singh H."/>
            <person name="Sharma S."/>
            <person name="Patil S.A."/>
            <person name="Upadhaya P."/>
            <person name="Singh P.K."/>
            <person name="Kumar D."/>
            <person name="Kumar S."/>
            <person name="Singh R.K."/>
            <person name="Chaudhary B."/>
        </authorList>
    </citation>
    <scope>NUCLEOTIDE SEQUENCE [LARGE SCALE GENOMIC DNA]</scope>
    <source>
        <strain evidence="4 5">JAL-560-SIM</strain>
    </source>
</reference>
<dbReference type="Gene3D" id="1.20.1260.20">
    <property type="entry name" value="PPE superfamily"/>
    <property type="match status" value="1"/>
</dbReference>
<accession>A0A5B1BQR1</accession>
<comment type="similarity">
    <text evidence="1">Belongs to the mycobacterial PPE family.</text>
</comment>
<evidence type="ECO:0000259" key="3">
    <source>
        <dbReference type="Pfam" id="PF12484"/>
    </source>
</evidence>
<sequence>MDFGALPPELNSGRLYSGPGSAPMVAAASAWSGLATELTLAADGYERVITILNGEEWLGPASMLMVQAVAPYVTWMRATAGQAEQAAIQARAAAAAFEAAFAAVVPPPLIAANRAQLASLMAKNVYGQYTAAIAALEAEYGQMWSQDAQAMYSYAGSSASAAAATPFSSPPQITSPSAAAQSAAQAAVTAAGTAQSTLSGLISQLPSALTGLASPISSTLLSVGSSTAPGWLDWLIQWYLPISQLFYNTVGLPYFAIGIGNSLVTSWRALGWIGPAAADATAGAASAAAGAAPAAIGGAGPIAAGLGGASSIGKLSVPPTWAAEPGLVPAATPNAAPLASDIVNPPEVGAPGSLLGGMPLAGPGSAAAGAGPRYGFRVTVMSRPPFAG</sequence>
<evidence type="ECO:0000259" key="2">
    <source>
        <dbReference type="Pfam" id="PF00823"/>
    </source>
</evidence>
<dbReference type="InterPro" id="IPR038332">
    <property type="entry name" value="PPE_sf"/>
</dbReference>
<dbReference type="FunFam" id="1.20.1260.20:FF:000001">
    <property type="entry name" value="PPE family protein PPE41"/>
    <property type="match status" value="1"/>
</dbReference>
<protein>
    <submittedName>
        <fullName evidence="4">PPE family protein</fullName>
    </submittedName>
</protein>
<dbReference type="AlphaFoldDB" id="A0A5B1BQR1"/>
<dbReference type="RefSeq" id="WP_149654616.1">
    <property type="nucleotide sequence ID" value="NZ_VTZN01000085.1"/>
</dbReference>
<feature type="domain" description="PPE" evidence="2">
    <location>
        <begin position="2"/>
        <end position="164"/>
    </location>
</feature>
<keyword evidence="5" id="KW-1185">Reference proteome</keyword>
<proteinExistence type="inferred from homology"/>
<dbReference type="PANTHER" id="PTHR46766:SF1">
    <property type="entry name" value="GLUTAMINE-RICH PROTEIN 2"/>
    <property type="match status" value="1"/>
</dbReference>
<dbReference type="Proteomes" id="UP000324701">
    <property type="component" value="Unassembled WGS sequence"/>
</dbReference>
<gene>
    <name evidence="4" type="ORF">F0Q45_14590</name>
</gene>
<evidence type="ECO:0000313" key="4">
    <source>
        <dbReference type="EMBL" id="KAA1249554.1"/>
    </source>
</evidence>
<dbReference type="Pfam" id="PF12484">
    <property type="entry name" value="PPE-SVP"/>
    <property type="match status" value="1"/>
</dbReference>
<organism evidence="4 5">
    <name type="scientific">Mycobacterium simiae</name>
    <name type="common">Mycobacterium habana</name>
    <dbReference type="NCBI Taxonomy" id="1784"/>
    <lineage>
        <taxon>Bacteria</taxon>
        <taxon>Bacillati</taxon>
        <taxon>Actinomycetota</taxon>
        <taxon>Actinomycetes</taxon>
        <taxon>Mycobacteriales</taxon>
        <taxon>Mycobacteriaceae</taxon>
        <taxon>Mycobacterium</taxon>
        <taxon>Mycobacterium simiae complex</taxon>
    </lineage>
</organism>
<dbReference type="EMBL" id="VTZN01000085">
    <property type="protein sequence ID" value="KAA1249554.1"/>
    <property type="molecule type" value="Genomic_DNA"/>
</dbReference>
<name>A0A5B1BQR1_MYCSI</name>
<evidence type="ECO:0000313" key="5">
    <source>
        <dbReference type="Proteomes" id="UP000324701"/>
    </source>
</evidence>
<evidence type="ECO:0000256" key="1">
    <source>
        <dbReference type="ARBA" id="ARBA00010652"/>
    </source>
</evidence>
<dbReference type="SUPFAM" id="SSF140459">
    <property type="entry name" value="PE/PPE dimer-like"/>
    <property type="match status" value="1"/>
</dbReference>